<organism evidence="1 2">
    <name type="scientific">Anabarilius grahami</name>
    <name type="common">Kanglang fish</name>
    <name type="synonym">Barilius grahami</name>
    <dbReference type="NCBI Taxonomy" id="495550"/>
    <lineage>
        <taxon>Eukaryota</taxon>
        <taxon>Metazoa</taxon>
        <taxon>Chordata</taxon>
        <taxon>Craniata</taxon>
        <taxon>Vertebrata</taxon>
        <taxon>Euteleostomi</taxon>
        <taxon>Actinopterygii</taxon>
        <taxon>Neopterygii</taxon>
        <taxon>Teleostei</taxon>
        <taxon>Ostariophysi</taxon>
        <taxon>Cypriniformes</taxon>
        <taxon>Xenocyprididae</taxon>
        <taxon>Xenocypridinae</taxon>
        <taxon>Xenocypridinae incertae sedis</taxon>
        <taxon>Anabarilius</taxon>
    </lineage>
</organism>
<dbReference type="Proteomes" id="UP000281406">
    <property type="component" value="Unassembled WGS sequence"/>
</dbReference>
<accession>A0A3N0Y1C4</accession>
<sequence>MPLRITKYCAVPGLDSDATTSPKQVDLVAPPPASDHLAPSWLSLGSSHIRLHQTLSAFRLYVVPLSHRLVSRHSTFTTDLRIFRYAQFLHPYGCSGLLFPFRLASVLHHTGIASVLHHTGITSVLGHCGFSSDARRCGIA</sequence>
<comment type="caution">
    <text evidence="1">The sequence shown here is derived from an EMBL/GenBank/DDBJ whole genome shotgun (WGS) entry which is preliminary data.</text>
</comment>
<evidence type="ECO:0000313" key="1">
    <source>
        <dbReference type="EMBL" id="ROL03956.1"/>
    </source>
</evidence>
<gene>
    <name evidence="1" type="ORF">DPX16_23391</name>
</gene>
<keyword evidence="2" id="KW-1185">Reference proteome</keyword>
<name>A0A3N0Y1C4_ANAGA</name>
<dbReference type="EMBL" id="RJVU01054598">
    <property type="protein sequence ID" value="ROL03956.1"/>
    <property type="molecule type" value="Genomic_DNA"/>
</dbReference>
<evidence type="ECO:0000313" key="2">
    <source>
        <dbReference type="Proteomes" id="UP000281406"/>
    </source>
</evidence>
<protein>
    <submittedName>
        <fullName evidence="1">Uncharacterized protein</fullName>
    </submittedName>
</protein>
<proteinExistence type="predicted"/>
<dbReference type="AlphaFoldDB" id="A0A3N0Y1C4"/>
<reference evidence="1 2" key="1">
    <citation type="submission" date="2018-10" db="EMBL/GenBank/DDBJ databases">
        <title>Genome assembly for a Yunnan-Guizhou Plateau 3E fish, Anabarilius grahami (Regan), and its evolutionary and genetic applications.</title>
        <authorList>
            <person name="Jiang W."/>
        </authorList>
    </citation>
    <scope>NUCLEOTIDE SEQUENCE [LARGE SCALE GENOMIC DNA]</scope>
    <source>
        <strain evidence="1">AG-KIZ</strain>
        <tissue evidence="1">Muscle</tissue>
    </source>
</reference>